<organism evidence="2 3">
    <name type="scientific">Trichonephila inaurata madagascariensis</name>
    <dbReference type="NCBI Taxonomy" id="2747483"/>
    <lineage>
        <taxon>Eukaryota</taxon>
        <taxon>Metazoa</taxon>
        <taxon>Ecdysozoa</taxon>
        <taxon>Arthropoda</taxon>
        <taxon>Chelicerata</taxon>
        <taxon>Arachnida</taxon>
        <taxon>Araneae</taxon>
        <taxon>Araneomorphae</taxon>
        <taxon>Entelegynae</taxon>
        <taxon>Araneoidea</taxon>
        <taxon>Nephilidae</taxon>
        <taxon>Trichonephila</taxon>
        <taxon>Trichonephila inaurata</taxon>
    </lineage>
</organism>
<comment type="caution">
    <text evidence="2">The sequence shown here is derived from an EMBL/GenBank/DDBJ whole genome shotgun (WGS) entry which is preliminary data.</text>
</comment>
<reference evidence="2" key="1">
    <citation type="submission" date="2020-08" db="EMBL/GenBank/DDBJ databases">
        <title>Multicomponent nature underlies the extraordinary mechanical properties of spider dragline silk.</title>
        <authorList>
            <person name="Kono N."/>
            <person name="Nakamura H."/>
            <person name="Mori M."/>
            <person name="Yoshida Y."/>
            <person name="Ohtoshi R."/>
            <person name="Malay A.D."/>
            <person name="Moran D.A.P."/>
            <person name="Tomita M."/>
            <person name="Numata K."/>
            <person name="Arakawa K."/>
        </authorList>
    </citation>
    <scope>NUCLEOTIDE SEQUENCE</scope>
</reference>
<dbReference type="Proteomes" id="UP000886998">
    <property type="component" value="Unassembled WGS sequence"/>
</dbReference>
<proteinExistence type="predicted"/>
<evidence type="ECO:0000313" key="2">
    <source>
        <dbReference type="EMBL" id="GFY74467.1"/>
    </source>
</evidence>
<keyword evidence="3" id="KW-1185">Reference proteome</keyword>
<protein>
    <submittedName>
        <fullName evidence="2">Uncharacterized protein</fullName>
    </submittedName>
</protein>
<dbReference type="AlphaFoldDB" id="A0A8X7CS06"/>
<accession>A0A8X7CS06</accession>
<gene>
    <name evidence="2" type="ORF">TNIN_261091</name>
</gene>
<name>A0A8X7CS06_9ARAC</name>
<feature type="region of interest" description="Disordered" evidence="1">
    <location>
        <begin position="66"/>
        <end position="92"/>
    </location>
</feature>
<evidence type="ECO:0000313" key="3">
    <source>
        <dbReference type="Proteomes" id="UP000886998"/>
    </source>
</evidence>
<dbReference type="EMBL" id="BMAV01020771">
    <property type="protein sequence ID" value="GFY74467.1"/>
    <property type="molecule type" value="Genomic_DNA"/>
</dbReference>
<sequence length="120" mass="13655">MLRVVTVTGKIVVKVRHQQRTDTLPYRKKRIGAPSELNAATVQIIGRKLGSRKRFCIYSDSSSDHINEKTAANNSTGRKRSHNPGIWDQNVQKHNRIKDLGYRNRSGRLISQKTFANLPC</sequence>
<evidence type="ECO:0000256" key="1">
    <source>
        <dbReference type="SAM" id="MobiDB-lite"/>
    </source>
</evidence>